<sequence>MFFSSPLDEDMVSRVEQDEDEERIAERAIEANGGILQKVFPVWSQAARDRIAERGSLSPDVLLVAAGDFACDLVHDGVAAGGISLNPLGALAVAGVTAKGLTLDPSADDDACVVHDLGGGVAVAAARYRIPVESAREWAAALVNAVKPGRVVVLCAVDEHDVGYGVDGYRGSFVLDTAAQRSGMHSLRILDDETIPPARTLPAGALLEGVPAAVAARCEMLGIPARVVAVPAPTGTAGARGFGDGRSNTAVHGPGARRIGVGPGFGGGVDGVAASHAVQLTQRACGIDFGVFGGVGASSKKPTSAVVDDGMRVYT</sequence>
<protein>
    <submittedName>
        <fullName evidence="1">Uncharacterized protein</fullName>
    </submittedName>
</protein>
<dbReference type="PANTHER" id="PTHR37227:SF2">
    <property type="entry name" value="OS01G0219000 PROTEIN"/>
    <property type="match status" value="1"/>
</dbReference>
<dbReference type="KEGG" id="mis:MICPUN_103783"/>
<evidence type="ECO:0000313" key="1">
    <source>
        <dbReference type="EMBL" id="ACO66747.1"/>
    </source>
</evidence>
<organism evidence="1 2">
    <name type="scientific">Micromonas commoda (strain RCC299 / NOUM17 / CCMP2709)</name>
    <name type="common">Picoplanktonic green alga</name>
    <dbReference type="NCBI Taxonomy" id="296587"/>
    <lineage>
        <taxon>Eukaryota</taxon>
        <taxon>Viridiplantae</taxon>
        <taxon>Chlorophyta</taxon>
        <taxon>Mamiellophyceae</taxon>
        <taxon>Mamiellales</taxon>
        <taxon>Mamiellaceae</taxon>
        <taxon>Micromonas</taxon>
    </lineage>
</organism>
<dbReference type="OMA" id="LVIATCP"/>
<gene>
    <name evidence="1" type="ORF">MICPUN_103783</name>
</gene>
<dbReference type="InParanoid" id="C1EGB3"/>
<keyword evidence="2" id="KW-1185">Reference proteome</keyword>
<dbReference type="PANTHER" id="PTHR37227">
    <property type="entry name" value="OS01G0219000 PROTEIN"/>
    <property type="match status" value="1"/>
</dbReference>
<reference evidence="1 2" key="1">
    <citation type="journal article" date="2009" name="Science">
        <title>Green evolution and dynamic adaptations revealed by genomes of the marine picoeukaryotes Micromonas.</title>
        <authorList>
            <person name="Worden A.Z."/>
            <person name="Lee J.H."/>
            <person name="Mock T."/>
            <person name="Rouze P."/>
            <person name="Simmons M.P."/>
            <person name="Aerts A.L."/>
            <person name="Allen A.E."/>
            <person name="Cuvelier M.L."/>
            <person name="Derelle E."/>
            <person name="Everett M.V."/>
            <person name="Foulon E."/>
            <person name="Grimwood J."/>
            <person name="Gundlach H."/>
            <person name="Henrissat B."/>
            <person name="Napoli C."/>
            <person name="McDonald S.M."/>
            <person name="Parker M.S."/>
            <person name="Rombauts S."/>
            <person name="Salamov A."/>
            <person name="Von Dassow P."/>
            <person name="Badger J.H."/>
            <person name="Coutinho P.M."/>
            <person name="Demir E."/>
            <person name="Dubchak I."/>
            <person name="Gentemann C."/>
            <person name="Eikrem W."/>
            <person name="Gready J.E."/>
            <person name="John U."/>
            <person name="Lanier W."/>
            <person name="Lindquist E.A."/>
            <person name="Lucas S."/>
            <person name="Mayer K.F."/>
            <person name="Moreau H."/>
            <person name="Not F."/>
            <person name="Otillar R."/>
            <person name="Panaud O."/>
            <person name="Pangilinan J."/>
            <person name="Paulsen I."/>
            <person name="Piegu B."/>
            <person name="Poliakov A."/>
            <person name="Robbens S."/>
            <person name="Schmutz J."/>
            <person name="Toulza E."/>
            <person name="Wyss T."/>
            <person name="Zelensky A."/>
            <person name="Zhou K."/>
            <person name="Armbrust E.V."/>
            <person name="Bhattacharya D."/>
            <person name="Goodenough U.W."/>
            <person name="Van de Peer Y."/>
            <person name="Grigoriev I.V."/>
        </authorList>
    </citation>
    <scope>NUCLEOTIDE SEQUENCE [LARGE SCALE GENOMIC DNA]</scope>
    <source>
        <strain evidence="2">RCC299 / NOUM17</strain>
    </source>
</reference>
<evidence type="ECO:0000313" key="2">
    <source>
        <dbReference type="Proteomes" id="UP000002009"/>
    </source>
</evidence>
<accession>C1EGB3</accession>
<dbReference type="RefSeq" id="XP_002505489.1">
    <property type="nucleotide sequence ID" value="XM_002505443.1"/>
</dbReference>
<dbReference type="OrthoDB" id="17536at2759"/>
<dbReference type="Proteomes" id="UP000002009">
    <property type="component" value="Chromosome 13"/>
</dbReference>
<proteinExistence type="predicted"/>
<dbReference type="EMBL" id="CP001331">
    <property type="protein sequence ID" value="ACO66747.1"/>
    <property type="molecule type" value="Genomic_DNA"/>
</dbReference>
<dbReference type="GeneID" id="8248664"/>
<name>C1EGB3_MICCC</name>
<dbReference type="AlphaFoldDB" id="C1EGB3"/>